<reference evidence="1" key="1">
    <citation type="submission" date="2022-04" db="EMBL/GenBank/DDBJ databases">
        <title>Jade perch genome.</title>
        <authorList>
            <person name="Chao B."/>
        </authorList>
    </citation>
    <scope>NUCLEOTIDE SEQUENCE</scope>
    <source>
        <strain evidence="1">CB-2022</strain>
    </source>
</reference>
<dbReference type="EMBL" id="CM041551">
    <property type="protein sequence ID" value="KAI3355044.1"/>
    <property type="molecule type" value="Genomic_DNA"/>
</dbReference>
<evidence type="ECO:0000313" key="1">
    <source>
        <dbReference type="EMBL" id="KAI3355044.1"/>
    </source>
</evidence>
<protein>
    <submittedName>
        <fullName evidence="1">Uncharacterized protein</fullName>
    </submittedName>
</protein>
<name>A0ACB8VHZ5_9TELE</name>
<keyword evidence="2" id="KW-1185">Reference proteome</keyword>
<dbReference type="Proteomes" id="UP000831701">
    <property type="component" value="Chromosome 21"/>
</dbReference>
<sequence length="209" mass="22483">MSFLHGRSLRDRGGVPRHVPQGRGPGEDPGHAGETMSLRLAWERLGVPPEELEEVSGTPVHTLNQSDSNLSTMGKTKELSKDTRDKIVDLHKAGMGYRTIGKQLGEKATTVGAIIREMEETQDDCQSSSDWGSMQDLASFSINDHEKGEGSAQNYMVGLVNDLKRAGTIVSKVTISNSNTLRRHGLKSCSAQGPPAQASTCPGPSEVCQ</sequence>
<organism evidence="1 2">
    <name type="scientific">Scortum barcoo</name>
    <name type="common">barcoo grunter</name>
    <dbReference type="NCBI Taxonomy" id="214431"/>
    <lineage>
        <taxon>Eukaryota</taxon>
        <taxon>Metazoa</taxon>
        <taxon>Chordata</taxon>
        <taxon>Craniata</taxon>
        <taxon>Vertebrata</taxon>
        <taxon>Euteleostomi</taxon>
        <taxon>Actinopterygii</taxon>
        <taxon>Neopterygii</taxon>
        <taxon>Teleostei</taxon>
        <taxon>Neoteleostei</taxon>
        <taxon>Acanthomorphata</taxon>
        <taxon>Eupercaria</taxon>
        <taxon>Centrarchiformes</taxon>
        <taxon>Terapontoidei</taxon>
        <taxon>Terapontidae</taxon>
        <taxon>Scortum</taxon>
    </lineage>
</organism>
<proteinExistence type="predicted"/>
<comment type="caution">
    <text evidence="1">The sequence shown here is derived from an EMBL/GenBank/DDBJ whole genome shotgun (WGS) entry which is preliminary data.</text>
</comment>
<evidence type="ECO:0000313" key="2">
    <source>
        <dbReference type="Proteomes" id="UP000831701"/>
    </source>
</evidence>
<accession>A0ACB8VHZ5</accession>
<gene>
    <name evidence="1" type="ORF">L3Q82_017921</name>
</gene>